<dbReference type="KEGG" id="cliz:G7Y31_04455"/>
<evidence type="ECO:0000313" key="3">
    <source>
        <dbReference type="EMBL" id="QPK79949.1"/>
    </source>
</evidence>
<dbReference type="InterPro" id="IPR013785">
    <property type="entry name" value="Aldolase_TIM"/>
</dbReference>
<reference evidence="3 4" key="1">
    <citation type="submission" date="2020-11" db="EMBL/GenBank/DDBJ databases">
        <title>Corynebacterium sp. ZJ-599.</title>
        <authorList>
            <person name="Zhou J."/>
        </authorList>
    </citation>
    <scope>NUCLEOTIDE SEQUENCE [LARGE SCALE GENOMIC DNA]</scope>
    <source>
        <strain evidence="3 4">ZJ-599</strain>
    </source>
</reference>
<keyword evidence="4" id="KW-1185">Reference proteome</keyword>
<dbReference type="Pfam" id="PF00724">
    <property type="entry name" value="Oxidored_FMN"/>
    <property type="match status" value="1"/>
</dbReference>
<dbReference type="SUPFAM" id="SSF51395">
    <property type="entry name" value="FMN-linked oxidoreductases"/>
    <property type="match status" value="1"/>
</dbReference>
<evidence type="ECO:0000256" key="1">
    <source>
        <dbReference type="SAM" id="MobiDB-lite"/>
    </source>
</evidence>
<gene>
    <name evidence="3" type="ORF">G7Y31_04455</name>
</gene>
<dbReference type="Proteomes" id="UP000594681">
    <property type="component" value="Chromosome"/>
</dbReference>
<dbReference type="PANTHER" id="PTHR22893:SF91">
    <property type="entry name" value="NADPH DEHYDROGENASE 2-RELATED"/>
    <property type="match status" value="1"/>
</dbReference>
<evidence type="ECO:0000313" key="4">
    <source>
        <dbReference type="Proteomes" id="UP000594681"/>
    </source>
</evidence>
<dbReference type="AlphaFoldDB" id="A0A7T0KG38"/>
<organism evidence="3 4">
    <name type="scientific">Corynebacterium lizhenjunii</name>
    <dbReference type="NCBI Taxonomy" id="2709394"/>
    <lineage>
        <taxon>Bacteria</taxon>
        <taxon>Bacillati</taxon>
        <taxon>Actinomycetota</taxon>
        <taxon>Actinomycetes</taxon>
        <taxon>Mycobacteriales</taxon>
        <taxon>Corynebacteriaceae</taxon>
        <taxon>Corynebacterium</taxon>
    </lineage>
</organism>
<accession>A0A7T0KG38</accession>
<feature type="region of interest" description="Disordered" evidence="1">
    <location>
        <begin position="340"/>
        <end position="362"/>
    </location>
</feature>
<dbReference type="GO" id="GO:0010181">
    <property type="term" value="F:FMN binding"/>
    <property type="evidence" value="ECO:0007669"/>
    <property type="project" value="InterPro"/>
</dbReference>
<dbReference type="PANTHER" id="PTHR22893">
    <property type="entry name" value="NADH OXIDOREDUCTASE-RELATED"/>
    <property type="match status" value="1"/>
</dbReference>
<dbReference type="EMBL" id="CP064954">
    <property type="protein sequence ID" value="QPK79949.1"/>
    <property type="molecule type" value="Genomic_DNA"/>
</dbReference>
<dbReference type="RefSeq" id="WP_165008989.1">
    <property type="nucleotide sequence ID" value="NZ_CP064954.1"/>
</dbReference>
<name>A0A7T0KG38_9CORY</name>
<dbReference type="CDD" id="cd02933">
    <property type="entry name" value="OYE_like_FMN"/>
    <property type="match status" value="1"/>
</dbReference>
<protein>
    <submittedName>
        <fullName evidence="3">Alkene reductase</fullName>
    </submittedName>
</protein>
<feature type="domain" description="NADH:flavin oxidoreductase/NADH oxidase N-terminal" evidence="2">
    <location>
        <begin position="3"/>
        <end position="340"/>
    </location>
</feature>
<evidence type="ECO:0000259" key="2">
    <source>
        <dbReference type="Pfam" id="PF00724"/>
    </source>
</evidence>
<dbReference type="Gene3D" id="3.20.20.70">
    <property type="entry name" value="Aldolase class I"/>
    <property type="match status" value="1"/>
</dbReference>
<dbReference type="InterPro" id="IPR045247">
    <property type="entry name" value="Oye-like"/>
</dbReference>
<dbReference type="GO" id="GO:0016491">
    <property type="term" value="F:oxidoreductase activity"/>
    <property type="evidence" value="ECO:0007669"/>
    <property type="project" value="InterPro"/>
</dbReference>
<sequence length="362" mass="38902">MTELFTPLQVGRYELGNRVTMAALTRSRAGETGVPTQLHAQYYSQRASAGLVVTEGVFPAVSCRAFPGQGGIGNDAQQQGWTQVAEAVHAAGGTIFMQIMHGGRLSLPGLLEGAQPEAPSAIAPEGVSLRDFEGRKEVGIPRALEESEIPRVIESFRAAARRAIDAGIDGVEIHGANGYLLHQFLAPAANRRTDGYGGSPQARYRLVEEILRAVAGEIGADRVGLRLSPEHNIQALIENDRADVLATYGGLIDAVADMGLAYISILHADPAGELVEELSLRARANGRTKVIINRGFGEPTSFESAQELQALPYVDAVAVGRNFIANPDLTRRWQEGLELNEPDPQTFYTPGPEGYTDYPVHP</sequence>
<proteinExistence type="predicted"/>
<dbReference type="InterPro" id="IPR001155">
    <property type="entry name" value="OxRdtase_FMN_N"/>
</dbReference>